<dbReference type="InterPro" id="IPR032710">
    <property type="entry name" value="NTF2-like_dom_sf"/>
</dbReference>
<dbReference type="PANTHER" id="PTHR39598">
    <property type="entry name" value="AUSTINOL SYNTHESIS PROTEIN F-RELATED"/>
    <property type="match status" value="1"/>
</dbReference>
<feature type="domain" description="SnoaL-like" evidence="1">
    <location>
        <begin position="13"/>
        <end position="118"/>
    </location>
</feature>
<dbReference type="AlphaFoldDB" id="A0AAN6RQH3"/>
<dbReference type="EMBL" id="MU855891">
    <property type="protein sequence ID" value="KAK3898728.1"/>
    <property type="molecule type" value="Genomic_DNA"/>
</dbReference>
<evidence type="ECO:0000313" key="3">
    <source>
        <dbReference type="Proteomes" id="UP001303889"/>
    </source>
</evidence>
<dbReference type="SUPFAM" id="SSF54427">
    <property type="entry name" value="NTF2-like"/>
    <property type="match status" value="1"/>
</dbReference>
<dbReference type="InterPro" id="IPR050977">
    <property type="entry name" value="Fungal_Meroterpenoid_Isomerase"/>
</dbReference>
<dbReference type="InterPro" id="IPR037401">
    <property type="entry name" value="SnoaL-like"/>
</dbReference>
<organism evidence="2 3">
    <name type="scientific">Staphylotrichum tortipilum</name>
    <dbReference type="NCBI Taxonomy" id="2831512"/>
    <lineage>
        <taxon>Eukaryota</taxon>
        <taxon>Fungi</taxon>
        <taxon>Dikarya</taxon>
        <taxon>Ascomycota</taxon>
        <taxon>Pezizomycotina</taxon>
        <taxon>Sordariomycetes</taxon>
        <taxon>Sordariomycetidae</taxon>
        <taxon>Sordariales</taxon>
        <taxon>Chaetomiaceae</taxon>
        <taxon>Staphylotrichum</taxon>
    </lineage>
</organism>
<dbReference type="PANTHER" id="PTHR39598:SF1">
    <property type="entry name" value="AUSTINOID BIOSYNTHESIS CLUSTERS PROTEIN F-RELATED"/>
    <property type="match status" value="1"/>
</dbReference>
<reference evidence="2" key="1">
    <citation type="journal article" date="2023" name="Mol. Phylogenet. Evol.">
        <title>Genome-scale phylogeny and comparative genomics of the fungal order Sordariales.</title>
        <authorList>
            <person name="Hensen N."/>
            <person name="Bonometti L."/>
            <person name="Westerberg I."/>
            <person name="Brannstrom I.O."/>
            <person name="Guillou S."/>
            <person name="Cros-Aarteil S."/>
            <person name="Calhoun S."/>
            <person name="Haridas S."/>
            <person name="Kuo A."/>
            <person name="Mondo S."/>
            <person name="Pangilinan J."/>
            <person name="Riley R."/>
            <person name="LaButti K."/>
            <person name="Andreopoulos B."/>
            <person name="Lipzen A."/>
            <person name="Chen C."/>
            <person name="Yan M."/>
            <person name="Daum C."/>
            <person name="Ng V."/>
            <person name="Clum A."/>
            <person name="Steindorff A."/>
            <person name="Ohm R.A."/>
            <person name="Martin F."/>
            <person name="Silar P."/>
            <person name="Natvig D.O."/>
            <person name="Lalanne C."/>
            <person name="Gautier V."/>
            <person name="Ament-Velasquez S.L."/>
            <person name="Kruys A."/>
            <person name="Hutchinson M.I."/>
            <person name="Powell A.J."/>
            <person name="Barry K."/>
            <person name="Miller A.N."/>
            <person name="Grigoriev I.V."/>
            <person name="Debuchy R."/>
            <person name="Gladieux P."/>
            <person name="Hiltunen Thoren M."/>
            <person name="Johannesson H."/>
        </authorList>
    </citation>
    <scope>NUCLEOTIDE SEQUENCE</scope>
    <source>
        <strain evidence="2">CBS 103.79</strain>
    </source>
</reference>
<accession>A0AAN6RQH3</accession>
<evidence type="ECO:0000259" key="1">
    <source>
        <dbReference type="Pfam" id="PF12680"/>
    </source>
</evidence>
<keyword evidence="3" id="KW-1185">Reference proteome</keyword>
<proteinExistence type="predicted"/>
<evidence type="ECO:0000313" key="2">
    <source>
        <dbReference type="EMBL" id="KAK3898728.1"/>
    </source>
</evidence>
<dbReference type="Proteomes" id="UP001303889">
    <property type="component" value="Unassembled WGS sequence"/>
</dbReference>
<dbReference type="Gene3D" id="3.10.450.50">
    <property type="match status" value="1"/>
</dbReference>
<reference evidence="2" key="2">
    <citation type="submission" date="2023-05" db="EMBL/GenBank/DDBJ databases">
        <authorList>
            <consortium name="Lawrence Berkeley National Laboratory"/>
            <person name="Steindorff A."/>
            <person name="Hensen N."/>
            <person name="Bonometti L."/>
            <person name="Westerberg I."/>
            <person name="Brannstrom I.O."/>
            <person name="Guillou S."/>
            <person name="Cros-Aarteil S."/>
            <person name="Calhoun S."/>
            <person name="Haridas S."/>
            <person name="Kuo A."/>
            <person name="Mondo S."/>
            <person name="Pangilinan J."/>
            <person name="Riley R."/>
            <person name="Labutti K."/>
            <person name="Andreopoulos B."/>
            <person name="Lipzen A."/>
            <person name="Chen C."/>
            <person name="Yanf M."/>
            <person name="Daum C."/>
            <person name="Ng V."/>
            <person name="Clum A."/>
            <person name="Ohm R."/>
            <person name="Martin F."/>
            <person name="Silar P."/>
            <person name="Natvig D."/>
            <person name="Lalanne C."/>
            <person name="Gautier V."/>
            <person name="Ament-Velasquez S.L."/>
            <person name="Kruys A."/>
            <person name="Hutchinson M.I."/>
            <person name="Powell A.J."/>
            <person name="Barry K."/>
            <person name="Miller A.N."/>
            <person name="Grigoriev I.V."/>
            <person name="Debuchy R."/>
            <person name="Gladieux P."/>
            <person name="Thoren M.H."/>
            <person name="Johannesson H."/>
        </authorList>
    </citation>
    <scope>NUCLEOTIDE SEQUENCE</scope>
    <source>
        <strain evidence="2">CBS 103.79</strain>
    </source>
</reference>
<sequence length="148" mass="16692">MTAAASTQAATLERFLDAWKRWDAPAWIATFADDFTQVTLPFGMHIPSRDRAQVEQILPKLMGIVKDYKLTIHEVVHNADKHKAAIYCMSEGTTPWGPWAMEYAVFVTFTETGDRVARLEEMLDSAFMKEFAPKFGQYLRESNAAVGA</sequence>
<protein>
    <recommendedName>
        <fullName evidence="1">SnoaL-like domain-containing protein</fullName>
    </recommendedName>
</protein>
<dbReference type="Pfam" id="PF12680">
    <property type="entry name" value="SnoaL_2"/>
    <property type="match status" value="1"/>
</dbReference>
<comment type="caution">
    <text evidence="2">The sequence shown here is derived from an EMBL/GenBank/DDBJ whole genome shotgun (WGS) entry which is preliminary data.</text>
</comment>
<gene>
    <name evidence="2" type="ORF">C8A05DRAFT_37683</name>
</gene>
<name>A0AAN6RQH3_9PEZI</name>